<reference evidence="2" key="1">
    <citation type="submission" date="2021-09" db="EMBL/GenBank/DDBJ databases">
        <authorList>
            <consortium name="AG Swart"/>
            <person name="Singh M."/>
            <person name="Singh A."/>
            <person name="Seah K."/>
            <person name="Emmerich C."/>
        </authorList>
    </citation>
    <scope>NUCLEOTIDE SEQUENCE</scope>
    <source>
        <strain evidence="2">ATCC30299</strain>
    </source>
</reference>
<keyword evidence="1" id="KW-0175">Coiled coil</keyword>
<evidence type="ECO:0000313" key="2">
    <source>
        <dbReference type="EMBL" id="CAG9334330.1"/>
    </source>
</evidence>
<name>A0AAU9KLQ6_9CILI</name>
<organism evidence="2 3">
    <name type="scientific">Blepharisma stoltei</name>
    <dbReference type="NCBI Taxonomy" id="1481888"/>
    <lineage>
        <taxon>Eukaryota</taxon>
        <taxon>Sar</taxon>
        <taxon>Alveolata</taxon>
        <taxon>Ciliophora</taxon>
        <taxon>Postciliodesmatophora</taxon>
        <taxon>Heterotrichea</taxon>
        <taxon>Heterotrichida</taxon>
        <taxon>Blepharismidae</taxon>
        <taxon>Blepharisma</taxon>
    </lineage>
</organism>
<accession>A0AAU9KLQ6</accession>
<gene>
    <name evidence="2" type="ORF">BSTOLATCC_MIC60949</name>
</gene>
<feature type="coiled-coil region" evidence="1">
    <location>
        <begin position="121"/>
        <end position="162"/>
    </location>
</feature>
<dbReference type="AlphaFoldDB" id="A0AAU9KLQ6"/>
<dbReference type="EMBL" id="CAJZBQ010000058">
    <property type="protein sequence ID" value="CAG9334330.1"/>
    <property type="molecule type" value="Genomic_DNA"/>
</dbReference>
<evidence type="ECO:0000256" key="1">
    <source>
        <dbReference type="SAM" id="Coils"/>
    </source>
</evidence>
<comment type="caution">
    <text evidence="2">The sequence shown here is derived from an EMBL/GenBank/DDBJ whole genome shotgun (WGS) entry which is preliminary data.</text>
</comment>
<dbReference type="Proteomes" id="UP001162131">
    <property type="component" value="Unassembled WGS sequence"/>
</dbReference>
<proteinExistence type="predicted"/>
<sequence>MEIQIENSRLLKFYQIFFLQLNKLVSLIDPKTILSLLSNVSPDIVSEIESSATENIRAFMKISKQNFEAFLLKYDIPQMLDKLEFKEIENNLIEECNVTSEAAEILRSVFSGKEASFPQARIGLERFVEQAKLELKRVREENYLLERKRENLYDEINELRQIVLEKCNN</sequence>
<evidence type="ECO:0000313" key="3">
    <source>
        <dbReference type="Proteomes" id="UP001162131"/>
    </source>
</evidence>
<protein>
    <submittedName>
        <fullName evidence="2">Uncharacterized protein</fullName>
    </submittedName>
</protein>
<keyword evidence="3" id="KW-1185">Reference proteome</keyword>